<reference evidence="10 11" key="1">
    <citation type="submission" date="2007-10" db="EMBL/GenBank/DDBJ databases">
        <title>Complete sequence of Desulfococcus oleovorans Hxd3.</title>
        <authorList>
            <consortium name="US DOE Joint Genome Institute"/>
            <person name="Copeland A."/>
            <person name="Lucas S."/>
            <person name="Lapidus A."/>
            <person name="Barry K."/>
            <person name="Glavina del Rio T."/>
            <person name="Dalin E."/>
            <person name="Tice H."/>
            <person name="Pitluck S."/>
            <person name="Kiss H."/>
            <person name="Brettin T."/>
            <person name="Bruce D."/>
            <person name="Detter J.C."/>
            <person name="Han C."/>
            <person name="Schmutz J."/>
            <person name="Larimer F."/>
            <person name="Land M."/>
            <person name="Hauser L."/>
            <person name="Kyrpides N."/>
            <person name="Kim E."/>
            <person name="Wawrik B."/>
            <person name="Richardson P."/>
        </authorList>
    </citation>
    <scope>NUCLEOTIDE SEQUENCE [LARGE SCALE GENOMIC DNA]</scope>
    <source>
        <strain evidence="11">DSM 6200 / JCM 39069 / Hxd3</strain>
    </source>
</reference>
<dbReference type="Proteomes" id="UP000008561">
    <property type="component" value="Chromosome"/>
</dbReference>
<dbReference type="eggNOG" id="COG0745">
    <property type="taxonomic scope" value="Bacteria"/>
</dbReference>
<dbReference type="PANTHER" id="PTHR48111:SF4">
    <property type="entry name" value="DNA-BINDING DUAL TRANSCRIPTIONAL REGULATOR OMPR"/>
    <property type="match status" value="1"/>
</dbReference>
<keyword evidence="5" id="KW-0805">Transcription regulation</keyword>
<sequence length="228" mass="25798">MRVLIAEDNDATRKMLETLLVKWGYEVSLARDGGQAWEILFSKDPPGMVLLDWMMPRMDGIELCREIRAATSGVEASYIILLTARSERSDLIAGLEAGADDYVVKPFHADELKMRIQSGRRILALQEALGRRGKIQGVLEMAGAVCHELNQPLQAIMSDIYLAMLEMDKADPLYESMTHIRTQVDRMADITRKLMRITRYETRDYIEGRKIVDIDKSTGEAPPTPPEE</sequence>
<evidence type="ECO:0000259" key="9">
    <source>
        <dbReference type="PROSITE" id="PS50110"/>
    </source>
</evidence>
<dbReference type="SUPFAM" id="SSF47384">
    <property type="entry name" value="Homodimeric domain of signal transducing histidine kinase"/>
    <property type="match status" value="1"/>
</dbReference>
<dbReference type="eggNOG" id="COG4191">
    <property type="taxonomic scope" value="Bacteria"/>
</dbReference>
<evidence type="ECO:0000256" key="4">
    <source>
        <dbReference type="ARBA" id="ARBA00023012"/>
    </source>
</evidence>
<dbReference type="CDD" id="cd00082">
    <property type="entry name" value="HisKA"/>
    <property type="match status" value="1"/>
</dbReference>
<keyword evidence="4" id="KW-0902">Two-component regulatory system</keyword>
<dbReference type="SMART" id="SM00448">
    <property type="entry name" value="REC"/>
    <property type="match status" value="1"/>
</dbReference>
<dbReference type="Gene3D" id="6.10.250.690">
    <property type="match status" value="1"/>
</dbReference>
<evidence type="ECO:0000256" key="2">
    <source>
        <dbReference type="ARBA" id="ARBA00012438"/>
    </source>
</evidence>
<evidence type="ECO:0000256" key="3">
    <source>
        <dbReference type="ARBA" id="ARBA00022553"/>
    </source>
</evidence>
<dbReference type="EC" id="2.7.13.3" evidence="2"/>
<dbReference type="RefSeq" id="WP_012175035.1">
    <property type="nucleotide sequence ID" value="NC_009943.1"/>
</dbReference>
<dbReference type="GO" id="GO:0000976">
    <property type="term" value="F:transcription cis-regulatory region binding"/>
    <property type="evidence" value="ECO:0007669"/>
    <property type="project" value="TreeGrafter"/>
</dbReference>
<dbReference type="SUPFAM" id="SSF52172">
    <property type="entry name" value="CheY-like"/>
    <property type="match status" value="1"/>
</dbReference>
<dbReference type="InterPro" id="IPR011006">
    <property type="entry name" value="CheY-like_superfamily"/>
</dbReference>
<feature type="modified residue" description="4-aspartylphosphate" evidence="8">
    <location>
        <position position="52"/>
    </location>
</feature>
<evidence type="ECO:0000313" key="11">
    <source>
        <dbReference type="Proteomes" id="UP000008561"/>
    </source>
</evidence>
<dbReference type="GO" id="GO:0032993">
    <property type="term" value="C:protein-DNA complex"/>
    <property type="evidence" value="ECO:0007669"/>
    <property type="project" value="TreeGrafter"/>
</dbReference>
<dbReference type="EMBL" id="CP000859">
    <property type="protein sequence ID" value="ABW67419.1"/>
    <property type="molecule type" value="Genomic_DNA"/>
</dbReference>
<proteinExistence type="predicted"/>
<dbReference type="STRING" id="96561.Dole_1615"/>
<dbReference type="InterPro" id="IPR036097">
    <property type="entry name" value="HisK_dim/P_sf"/>
</dbReference>
<dbReference type="InterPro" id="IPR001789">
    <property type="entry name" value="Sig_transdc_resp-reg_receiver"/>
</dbReference>
<dbReference type="PANTHER" id="PTHR48111">
    <property type="entry name" value="REGULATOR OF RPOS"/>
    <property type="match status" value="1"/>
</dbReference>
<dbReference type="GO" id="GO:0006355">
    <property type="term" value="P:regulation of DNA-templated transcription"/>
    <property type="evidence" value="ECO:0007669"/>
    <property type="project" value="TreeGrafter"/>
</dbReference>
<dbReference type="GO" id="GO:0000155">
    <property type="term" value="F:phosphorelay sensor kinase activity"/>
    <property type="evidence" value="ECO:0007669"/>
    <property type="project" value="InterPro"/>
</dbReference>
<keyword evidence="3 8" id="KW-0597">Phosphoprotein</keyword>
<dbReference type="AlphaFoldDB" id="A9A019"/>
<feature type="domain" description="Response regulatory" evidence="9">
    <location>
        <begin position="2"/>
        <end position="120"/>
    </location>
</feature>
<gene>
    <name evidence="10" type="ordered locus">Dole_1615</name>
</gene>
<dbReference type="KEGG" id="dol:Dole_1615"/>
<name>A9A019_DESOH</name>
<organism evidence="10 11">
    <name type="scientific">Desulfosudis oleivorans (strain DSM 6200 / JCM 39069 / Hxd3)</name>
    <name type="common">Desulfococcus oleovorans</name>
    <dbReference type="NCBI Taxonomy" id="96561"/>
    <lineage>
        <taxon>Bacteria</taxon>
        <taxon>Pseudomonadati</taxon>
        <taxon>Thermodesulfobacteriota</taxon>
        <taxon>Desulfobacteria</taxon>
        <taxon>Desulfobacterales</taxon>
        <taxon>Desulfosudaceae</taxon>
        <taxon>Desulfosudis</taxon>
    </lineage>
</organism>
<dbReference type="InterPro" id="IPR039420">
    <property type="entry name" value="WalR-like"/>
</dbReference>
<dbReference type="Gene3D" id="3.40.50.2300">
    <property type="match status" value="1"/>
</dbReference>
<protein>
    <recommendedName>
        <fullName evidence="2">histidine kinase</fullName>
        <ecNumber evidence="2">2.7.13.3</ecNumber>
    </recommendedName>
</protein>
<evidence type="ECO:0000256" key="1">
    <source>
        <dbReference type="ARBA" id="ARBA00000085"/>
    </source>
</evidence>
<accession>A9A019</accession>
<dbReference type="Gene3D" id="1.10.287.130">
    <property type="match status" value="1"/>
</dbReference>
<keyword evidence="7" id="KW-0804">Transcription</keyword>
<dbReference type="GO" id="GO:0000156">
    <property type="term" value="F:phosphorelay response regulator activity"/>
    <property type="evidence" value="ECO:0007669"/>
    <property type="project" value="TreeGrafter"/>
</dbReference>
<keyword evidence="11" id="KW-1185">Reference proteome</keyword>
<dbReference type="Pfam" id="PF00072">
    <property type="entry name" value="Response_reg"/>
    <property type="match status" value="1"/>
</dbReference>
<dbReference type="CDD" id="cd17574">
    <property type="entry name" value="REC_OmpR"/>
    <property type="match status" value="1"/>
</dbReference>
<evidence type="ECO:0000256" key="5">
    <source>
        <dbReference type="ARBA" id="ARBA00023015"/>
    </source>
</evidence>
<dbReference type="PROSITE" id="PS50110">
    <property type="entry name" value="RESPONSE_REGULATORY"/>
    <property type="match status" value="1"/>
</dbReference>
<keyword evidence="6" id="KW-0238">DNA-binding</keyword>
<dbReference type="GO" id="GO:0005829">
    <property type="term" value="C:cytosol"/>
    <property type="evidence" value="ECO:0007669"/>
    <property type="project" value="TreeGrafter"/>
</dbReference>
<dbReference type="HOGENOM" id="CLU_000445_30_4_7"/>
<dbReference type="InterPro" id="IPR003661">
    <property type="entry name" value="HisK_dim/P_dom"/>
</dbReference>
<evidence type="ECO:0000256" key="6">
    <source>
        <dbReference type="ARBA" id="ARBA00023125"/>
    </source>
</evidence>
<evidence type="ECO:0000256" key="7">
    <source>
        <dbReference type="ARBA" id="ARBA00023163"/>
    </source>
</evidence>
<evidence type="ECO:0000256" key="8">
    <source>
        <dbReference type="PROSITE-ProRule" id="PRU00169"/>
    </source>
</evidence>
<evidence type="ECO:0000313" key="10">
    <source>
        <dbReference type="EMBL" id="ABW67419.1"/>
    </source>
</evidence>
<comment type="catalytic activity">
    <reaction evidence="1">
        <text>ATP + protein L-histidine = ADP + protein N-phospho-L-histidine.</text>
        <dbReference type="EC" id="2.7.13.3"/>
    </reaction>
</comment>